<dbReference type="InterPro" id="IPR025614">
    <property type="entry name" value="Cell_morpho_N"/>
</dbReference>
<evidence type="ECO:0000313" key="5">
    <source>
        <dbReference type="EMBL" id="KAG2381707.1"/>
    </source>
</evidence>
<name>A0AA88KI10_NAELO</name>
<feature type="region of interest" description="Disordered" evidence="1">
    <location>
        <begin position="1381"/>
        <end position="1401"/>
    </location>
</feature>
<dbReference type="RefSeq" id="XP_044547387.1">
    <property type="nucleotide sequence ID" value="XM_044695914.1"/>
</dbReference>
<comment type="caution">
    <text evidence="5">The sequence shown here is derived from an EMBL/GenBank/DDBJ whole genome shotgun (WGS) entry which is preliminary data.</text>
</comment>
<protein>
    <submittedName>
        <fullName evidence="5">Uncharacterized protein</fullName>
    </submittedName>
</protein>
<feature type="region of interest" description="Disordered" evidence="1">
    <location>
        <begin position="1"/>
        <end position="44"/>
    </location>
</feature>
<dbReference type="SUPFAM" id="SSF48371">
    <property type="entry name" value="ARM repeat"/>
    <property type="match status" value="2"/>
</dbReference>
<evidence type="ECO:0000256" key="1">
    <source>
        <dbReference type="SAM" id="MobiDB-lite"/>
    </source>
</evidence>
<dbReference type="InterPro" id="IPR025481">
    <property type="entry name" value="Cell_Morphogen_C"/>
</dbReference>
<feature type="compositionally biased region" description="Acidic residues" evidence="1">
    <location>
        <begin position="1388"/>
        <end position="1399"/>
    </location>
</feature>
<evidence type="ECO:0000259" key="3">
    <source>
        <dbReference type="Pfam" id="PF14225"/>
    </source>
</evidence>
<feature type="region of interest" description="Disordered" evidence="1">
    <location>
        <begin position="103"/>
        <end position="128"/>
    </location>
</feature>
<dbReference type="GO" id="GO:0000902">
    <property type="term" value="P:cell morphogenesis"/>
    <property type="evidence" value="ECO:0007669"/>
    <property type="project" value="InterPro"/>
</dbReference>
<keyword evidence="6" id="KW-1185">Reference proteome</keyword>
<feature type="domain" description="Cell morphogenesis central region" evidence="4">
    <location>
        <begin position="1777"/>
        <end position="1886"/>
    </location>
</feature>
<feature type="compositionally biased region" description="Polar residues" evidence="1">
    <location>
        <begin position="116"/>
        <end position="126"/>
    </location>
</feature>
<proteinExistence type="predicted"/>
<evidence type="ECO:0000313" key="6">
    <source>
        <dbReference type="Proteomes" id="UP000816034"/>
    </source>
</evidence>
<feature type="compositionally biased region" description="Polar residues" evidence="1">
    <location>
        <begin position="32"/>
        <end position="44"/>
    </location>
</feature>
<dbReference type="InterPro" id="IPR039867">
    <property type="entry name" value="Furry/Tao3/Mor2"/>
</dbReference>
<feature type="domain" description="Cell morphogenesis central region" evidence="4">
    <location>
        <begin position="1133"/>
        <end position="1364"/>
    </location>
</feature>
<dbReference type="GeneID" id="68098546"/>
<feature type="compositionally biased region" description="Polar residues" evidence="1">
    <location>
        <begin position="60"/>
        <end position="82"/>
    </location>
</feature>
<dbReference type="PANTHER" id="PTHR12295">
    <property type="entry name" value="FURRY-RELATED"/>
    <property type="match status" value="1"/>
</dbReference>
<accession>A0AA88KI10</accession>
<dbReference type="Pfam" id="PF14225">
    <property type="entry name" value="MOR2-PAG1_C"/>
    <property type="match status" value="1"/>
</dbReference>
<evidence type="ECO:0000259" key="4">
    <source>
        <dbReference type="Pfam" id="PF14228"/>
    </source>
</evidence>
<dbReference type="Proteomes" id="UP000816034">
    <property type="component" value="Unassembled WGS sequence"/>
</dbReference>
<dbReference type="InterPro" id="IPR029473">
    <property type="entry name" value="MOR2-PAG1_mid"/>
</dbReference>
<feature type="domain" description="Cell morphogenesis central region" evidence="4">
    <location>
        <begin position="1465"/>
        <end position="1771"/>
    </location>
</feature>
<feature type="domain" description="Cell morphogenesis protein N-terminal" evidence="2">
    <location>
        <begin position="346"/>
        <end position="915"/>
    </location>
</feature>
<feature type="region of interest" description="Disordered" evidence="1">
    <location>
        <begin position="2483"/>
        <end position="2520"/>
    </location>
</feature>
<feature type="compositionally biased region" description="Low complexity" evidence="1">
    <location>
        <begin position="2505"/>
        <end position="2520"/>
    </location>
</feature>
<feature type="region of interest" description="Disordered" evidence="1">
    <location>
        <begin position="59"/>
        <end position="82"/>
    </location>
</feature>
<feature type="domain" description="Cell morphogenesis protein C-terminal" evidence="3">
    <location>
        <begin position="2044"/>
        <end position="2293"/>
    </location>
</feature>
<reference evidence="5 6" key="1">
    <citation type="journal article" date="2018" name="BMC Genomics">
        <title>The genome of Naegleria lovaniensis, the basis for a comparative approach to unravel pathogenicity factors of the human pathogenic amoeba N. fowleri.</title>
        <authorList>
            <person name="Liechti N."/>
            <person name="Schurch N."/>
            <person name="Bruggmann R."/>
            <person name="Wittwer M."/>
        </authorList>
    </citation>
    <scope>NUCLEOTIDE SEQUENCE [LARGE SCALE GENOMIC DNA]</scope>
    <source>
        <strain evidence="5 6">ATCC 30569</strain>
    </source>
</reference>
<evidence type="ECO:0000259" key="2">
    <source>
        <dbReference type="Pfam" id="PF14222"/>
    </source>
</evidence>
<sequence length="2520" mass="287358">MDRTASPESNVADLVSDDDSSSVSSLDSVSDFPTSNNQQALPTNTPLTIELNANPLIEVTPTTPNNQKGQLSITTPNSQNNTPNLYPTTMSVSPRGTVLSNTSTPTNVNLPKENPSIPSVSSTGQLSDDINSSSNKIDTTEFVLMLFFQEFKEQALKIIDEFAFENKVNDNVTSIVDSRVFSHAAPRTSTNWNSSSHATNGYNEFIQSAIDLQYSNELSSYEGSSRGSIMLRDVTVNTSSRASEIFSASPLSNTSLMSFSPESSHRRTDSISSIYSSQSFEQLLSAFSAISKHHLNTMIEALINWRVHLDCNPTTIVKEKMKEKLTNLSKKASLAKQETLIANFKERKELATDYILSLTVLLTLGSFRQPELSLKNCEQIEFLCMDRFKKAHVNITTGLESLVESKKKVLDLFAEIIGLMSVKWFQKISDNFLEQANARLEYKYEAASFIRALKYVKIRLSKPAEVNESVNLLKKITDFFSKAKKSEIKRACAEALTNMLSPLAEFEYKNGIDYRDWLTGLKNLLSIAKKMCKKASYQTTAFPFRAAVLCLNPKAVFVTPFKEYLTDVFRLCKDKSTKLMGLDCLLHVMGYYLKISNETDQSMVIDILSKTIAIILSGKKVPPSIPALDSIYDASVDIIVMVSNSRMDYAMKNMVLKNLELDSSVSFLPETVYLALRAFLAIAEVNDMKKLSSLLGTDEKASEFPWVHKLLDRTHSRSSNETEGDDYDKDLTAHSMRMTSPFSSYRTLSNSFGSKASSYYGANFLAKTEKIIDALEQYQEQMSERLSGILKLCIQVYGNFLQSNHTKPLHENLSKDKYASLRVAVTSISCIPRVLPCEFTRKELCDMLCRFIVHQYGDIRDVSWETMLQLMDYHTDLRPVLIHSFAEMIVAIDDFRADLLKSVLKKFLFLLEKWIANLNNPPTPESTMTRPTVFGKLKPEATANSTYFDPAPIEAVGVVLLCNLNPFIRLASLRIFTLVRTIAHRIIEKENKTHTATATVADLIEEAGMRNIQNIWKIEELPMPDTFEKFIQDPSLSYFDYLTDMLRLLGKDLSIYCQPTSYIALGQITKRIMRLNNLLDSVYTRMTVTSEIQRIVELWSHFVNLACAMARKSLFRPHEEEEQSSKGVLRTPRISSAKDLYEMIYPHLKSNYEKQSTAAVNALGAVPDELLEILLDNIKPLENEAYSIDKQKKNRKRKDLLRVQISRVYSRLSSNIHDTTLKEKEFIKEKFLSFVEEQIQYSKQPGNMYNIDLQSLRHHLFIVIDNISRKLYYYSPKAGYRTFDRNLRKELVLFVIQWTGYGKASIKREEEELNSLSATIEKLKDPEEKRNMGSIFRKKTARMKFRSCGAVAGLLLGEFFETNMEILKNWSSMTRMENKRNPKLHDDSIEDEDTADDESTTVVIREKSTSIRSSLSILDTVLRNNPPTIIMPENFELESLGITILKWIDEILCSRSLVYRKMGIEAIENILLSNPSLLDIFVDQCYNCSKKLSKGYFVAICNVFERCEMACSVPVMLTLIIFKSVSERLSNRNISYRLLSFISQRFFSSNTESGNYPYYISSGLEDQFFSNQVFLAAKLARDHPQHAYGVLEEVFQRLAYLLPGDQRSLLKSLIEWIPYLNLDELELLSSFRGSSSMPNDDILLSKIPESRRILDIMFDITKTYAQQFPEECKEMWVRLSSDPSNIRKAMIYLTERGTQFSIDAPNCKTLFAISQKISYYCACAGPQQVVDSLVVEYIQKSRDDIPLSKHYREISPNIESIAVLTQRQGSRSATPPLVRSDVVLILLSEVAYDHAAVFRKHLPLILQYMFIRMDHKIKLVSYNAKLLLVHLVHSLVVKQLPHNGGTLEQNEHLFEAKNLIHFLLDCKTDEYLWTRDNITIDDMTLGHIAGNTSAMFFSNLEDDLGDYAQRSIDEKPSMNPVSDNVKQLTSLVERVVFILKNEPNIKSEWGYQSLIWATRSSSIHNVVRSYQIYRTLRPELRKSDFVIILQDLKKYLEELYSGDALQIDKSIPIDTTKIAIVVEIIETIRVVVKHMERTRLVLFPQIFWLSTALLYSDVTHIYVYALRLLTQVLKRLDISDDAIRNVIIASRPEILSPTTDIQDLLTKGLLNPFSEPLTLELLAIFFKIDCDLMTDTGPYIRFIMRNMIGLLPRLCCHIDDTNKLKCWAIASNIVEVCENASLKRLAKVFSRYSKGYYTSSDKFLLDLRRPFSEAFFPKFEKEVFDFFIELLQFGPKFYQKSVLSILHSLLLHANISKNNIGKKNGFVATIIEMLEGPLWYEATRVLDVTVKNSSEKERKEPIQWNQKGVAENLNIKQLRMNNNIPRYLFGYHAGAGIKQCINVIQSIYNYSVLPVHEEEINLLDLVEEIHSTPEPSSPTTIRITSYPELAISSVQDIEHLEFDISDDETITEDSAENISTEYDDQATDSDLLSTASKYRMTYDNSENSEEEEIKKLDELLLQTIQLIASEVKPLVSPYVTASIPYDKSAPSSPQNMMKVPKKRTSSFSSSSNSLLNRKFQ</sequence>
<gene>
    <name evidence="5" type="ORF">C9374_006091</name>
</gene>
<dbReference type="GO" id="GO:0005938">
    <property type="term" value="C:cell cortex"/>
    <property type="evidence" value="ECO:0007669"/>
    <property type="project" value="TreeGrafter"/>
</dbReference>
<dbReference type="Pfam" id="PF14228">
    <property type="entry name" value="MOR2-PAG1_mid"/>
    <property type="match status" value="4"/>
</dbReference>
<feature type="domain" description="Cell morphogenesis central region" evidence="4">
    <location>
        <begin position="1928"/>
        <end position="1996"/>
    </location>
</feature>
<dbReference type="InterPro" id="IPR016024">
    <property type="entry name" value="ARM-type_fold"/>
</dbReference>
<feature type="compositionally biased region" description="Low complexity" evidence="1">
    <location>
        <begin position="21"/>
        <end position="31"/>
    </location>
</feature>
<dbReference type="EMBL" id="PYSW02000026">
    <property type="protein sequence ID" value="KAG2381707.1"/>
    <property type="molecule type" value="Genomic_DNA"/>
</dbReference>
<dbReference type="Pfam" id="PF14222">
    <property type="entry name" value="MOR2-PAG1_N"/>
    <property type="match status" value="1"/>
</dbReference>
<organism evidence="5 6">
    <name type="scientific">Naegleria lovaniensis</name>
    <name type="common">Amoeba</name>
    <dbReference type="NCBI Taxonomy" id="51637"/>
    <lineage>
        <taxon>Eukaryota</taxon>
        <taxon>Discoba</taxon>
        <taxon>Heterolobosea</taxon>
        <taxon>Tetramitia</taxon>
        <taxon>Eutetramitia</taxon>
        <taxon>Vahlkampfiidae</taxon>
        <taxon>Naegleria</taxon>
    </lineage>
</organism>
<dbReference type="GO" id="GO:0030427">
    <property type="term" value="C:site of polarized growth"/>
    <property type="evidence" value="ECO:0007669"/>
    <property type="project" value="TreeGrafter"/>
</dbReference>
<dbReference type="PANTHER" id="PTHR12295:SF30">
    <property type="entry name" value="PROTEIN FURRY"/>
    <property type="match status" value="1"/>
</dbReference>